<dbReference type="InterPro" id="IPR055312">
    <property type="entry name" value="FBL15-like"/>
</dbReference>
<sequence length="396" mass="43712">MDNDRARRHGKHSELGCPSGARDGEADLISAVPTDLLLQVLVRLRCARAAPRTSILSRRWRGLWTRLPELTFRDVAPGPLLAALSSLGPAGAPLSLLDIHVPEPQHKVTMLLRAAGRLSPAAFRFSHQHELENPYVDVDLSSCFRRATSIELEVQFICFPEPPSEFPALESLSLSGCLVRLAVVVPLCPRLRVLRVPRAFYQGDVITVRSASPQELVVENEVAGASTRRVDVEAPALKQLTVFLRNSGDLSVSVLAPAVEKVSWRCMYSGVRAGLGLWGLMAARLMREKSSGRQGVLPPIHVMFLHMVAMGDPRTFPDGELRFTTEIRKHMITHFSGLDVHLMTPGHVFGAFLLRLLGMHPFCTAARSLKVVLQRFERKDGCPPHSLLDGALLVRH</sequence>
<dbReference type="PANTHER" id="PTHR34709:SF54">
    <property type="entry name" value="GENOME ASSEMBLY, CHROMOSOME: II"/>
    <property type="match status" value="1"/>
</dbReference>
<evidence type="ECO:0000313" key="1">
    <source>
        <dbReference type="EnsemblPlants" id="EMT07878"/>
    </source>
</evidence>
<dbReference type="AlphaFoldDB" id="M8BY51"/>
<accession>M8BY51</accession>
<dbReference type="PANTHER" id="PTHR34709">
    <property type="entry name" value="OS10G0396666 PROTEIN"/>
    <property type="match status" value="1"/>
</dbReference>
<organism evidence="1">
    <name type="scientific">Aegilops tauschii</name>
    <name type="common">Tausch's goatgrass</name>
    <name type="synonym">Aegilops squarrosa</name>
    <dbReference type="NCBI Taxonomy" id="37682"/>
    <lineage>
        <taxon>Eukaryota</taxon>
        <taxon>Viridiplantae</taxon>
        <taxon>Streptophyta</taxon>
        <taxon>Embryophyta</taxon>
        <taxon>Tracheophyta</taxon>
        <taxon>Spermatophyta</taxon>
        <taxon>Magnoliopsida</taxon>
        <taxon>Liliopsida</taxon>
        <taxon>Poales</taxon>
        <taxon>Poaceae</taxon>
        <taxon>BOP clade</taxon>
        <taxon>Pooideae</taxon>
        <taxon>Triticodae</taxon>
        <taxon>Triticeae</taxon>
        <taxon>Triticinae</taxon>
        <taxon>Aegilops</taxon>
    </lineage>
</organism>
<dbReference type="InterPro" id="IPR036047">
    <property type="entry name" value="F-box-like_dom_sf"/>
</dbReference>
<dbReference type="SUPFAM" id="SSF81383">
    <property type="entry name" value="F-box domain"/>
    <property type="match status" value="1"/>
</dbReference>
<protein>
    <recommendedName>
        <fullName evidence="2">F-box domain-containing protein</fullName>
    </recommendedName>
</protein>
<name>M8BY51_AEGTA</name>
<evidence type="ECO:0008006" key="2">
    <source>
        <dbReference type="Google" id="ProtNLM"/>
    </source>
</evidence>
<dbReference type="EnsemblPlants" id="EMT07878">
    <property type="protein sequence ID" value="EMT07878"/>
    <property type="gene ID" value="F775_12200"/>
</dbReference>
<proteinExistence type="predicted"/>
<reference evidence="1" key="1">
    <citation type="submission" date="2015-06" db="UniProtKB">
        <authorList>
            <consortium name="EnsemblPlants"/>
        </authorList>
    </citation>
    <scope>IDENTIFICATION</scope>
</reference>